<comment type="catalytic activity">
    <reaction evidence="8">
        <text>3,3',5-triiodo-L-thyronine(out) = 3,3',5-triiodo-L-thyronine(in)</text>
        <dbReference type="Rhea" id="RHEA:71811"/>
        <dbReference type="ChEBI" id="CHEBI:533015"/>
    </reaction>
    <physiologicalReaction direction="left-to-right" evidence="8">
        <dbReference type="Rhea" id="RHEA:71812"/>
    </physiologicalReaction>
    <physiologicalReaction direction="right-to-left" evidence="8">
        <dbReference type="Rhea" id="RHEA:71813"/>
    </physiologicalReaction>
</comment>
<feature type="transmembrane region" description="Helical" evidence="16">
    <location>
        <begin position="186"/>
        <end position="204"/>
    </location>
</feature>
<evidence type="ECO:0000256" key="10">
    <source>
        <dbReference type="ARBA" id="ARBA00051690"/>
    </source>
</evidence>
<evidence type="ECO:0000256" key="12">
    <source>
        <dbReference type="ARBA" id="ARBA00058829"/>
    </source>
</evidence>
<keyword evidence="4 16" id="KW-0812">Transmembrane</keyword>
<feature type="transmembrane region" description="Helical" evidence="16">
    <location>
        <begin position="152"/>
        <end position="174"/>
    </location>
</feature>
<organism evidence="18 19">
    <name type="scientific">Tetraodon nigroviridis</name>
    <name type="common">Spotted green pufferfish</name>
    <name type="synonym">Chelonodon nigroviridis</name>
    <dbReference type="NCBI Taxonomy" id="99883"/>
    <lineage>
        <taxon>Eukaryota</taxon>
        <taxon>Metazoa</taxon>
        <taxon>Chordata</taxon>
        <taxon>Craniata</taxon>
        <taxon>Vertebrata</taxon>
        <taxon>Euteleostomi</taxon>
        <taxon>Actinopterygii</taxon>
        <taxon>Neopterygii</taxon>
        <taxon>Teleostei</taxon>
        <taxon>Neoteleostei</taxon>
        <taxon>Acanthomorphata</taxon>
        <taxon>Eupercaria</taxon>
        <taxon>Tetraodontiformes</taxon>
        <taxon>Tetradontoidea</taxon>
        <taxon>Tetraodontidae</taxon>
        <taxon>Tetraodon</taxon>
    </lineage>
</organism>
<evidence type="ECO:0000256" key="15">
    <source>
        <dbReference type="SAM" id="MobiDB-lite"/>
    </source>
</evidence>
<evidence type="ECO:0000256" key="11">
    <source>
        <dbReference type="ARBA" id="ARBA00052346"/>
    </source>
</evidence>
<evidence type="ECO:0000313" key="18">
    <source>
        <dbReference type="Ensembl" id="ENSTNIP00000019897.1"/>
    </source>
</evidence>
<dbReference type="InterPro" id="IPR020846">
    <property type="entry name" value="MFS_dom"/>
</dbReference>
<evidence type="ECO:0000256" key="9">
    <source>
        <dbReference type="ARBA" id="ARBA00050518"/>
    </source>
</evidence>
<dbReference type="PROSITE" id="PS50850">
    <property type="entry name" value="MFS"/>
    <property type="match status" value="1"/>
</dbReference>
<dbReference type="AlphaFoldDB" id="H3DHA3"/>
<evidence type="ECO:0000256" key="1">
    <source>
        <dbReference type="ARBA" id="ARBA00004554"/>
    </source>
</evidence>
<evidence type="ECO:0000259" key="17">
    <source>
        <dbReference type="PROSITE" id="PS50850"/>
    </source>
</evidence>
<dbReference type="Proteomes" id="UP000007303">
    <property type="component" value="Unassembled WGS sequence"/>
</dbReference>
<dbReference type="Pfam" id="PF07690">
    <property type="entry name" value="MFS_1"/>
    <property type="match status" value="1"/>
</dbReference>
<feature type="compositionally biased region" description="Low complexity" evidence="15">
    <location>
        <begin position="431"/>
        <end position="444"/>
    </location>
</feature>
<dbReference type="GO" id="GO:0015196">
    <property type="term" value="F:L-tryptophan transmembrane transporter activity"/>
    <property type="evidence" value="ECO:0007669"/>
    <property type="project" value="UniProtKB-ARBA"/>
</dbReference>
<dbReference type="GO" id="GO:0015192">
    <property type="term" value="F:L-phenylalanine transmembrane transporter activity"/>
    <property type="evidence" value="ECO:0007669"/>
    <property type="project" value="UniProtKB-ARBA"/>
</dbReference>
<proteinExistence type="inferred from homology"/>
<dbReference type="Gene3D" id="1.20.1250.20">
    <property type="entry name" value="MFS general substrate transporter like domains"/>
    <property type="match status" value="2"/>
</dbReference>
<comment type="catalytic activity">
    <reaction evidence="9">
        <text>L-tyrosine(in) = L-tyrosine(out)</text>
        <dbReference type="Rhea" id="RHEA:68572"/>
        <dbReference type="ChEBI" id="CHEBI:58315"/>
    </reaction>
    <physiologicalReaction direction="left-to-right" evidence="9">
        <dbReference type="Rhea" id="RHEA:68573"/>
    </physiologicalReaction>
    <physiologicalReaction direction="right-to-left" evidence="9">
        <dbReference type="Rhea" id="RHEA:68574"/>
    </physiologicalReaction>
</comment>
<feature type="transmembrane region" description="Helical" evidence="16">
    <location>
        <begin position="242"/>
        <end position="261"/>
    </location>
</feature>
<dbReference type="FunCoup" id="H3DHA3">
    <property type="interactions" value="70"/>
</dbReference>
<dbReference type="InterPro" id="IPR050327">
    <property type="entry name" value="Proton-linked_MCT"/>
</dbReference>
<dbReference type="InterPro" id="IPR036259">
    <property type="entry name" value="MFS_trans_sf"/>
</dbReference>
<feature type="transmembrane region" description="Helical" evidence="16">
    <location>
        <begin position="399"/>
        <end position="420"/>
    </location>
</feature>
<feature type="transmembrane region" description="Helical" evidence="16">
    <location>
        <begin position="335"/>
        <end position="359"/>
    </location>
</feature>
<feature type="region of interest" description="Disordered" evidence="15">
    <location>
        <begin position="431"/>
        <end position="466"/>
    </location>
</feature>
<comment type="catalytic activity">
    <reaction evidence="11">
        <text>L-phenylalanine(in) = L-phenylalanine(out)</text>
        <dbReference type="Rhea" id="RHEA:27950"/>
        <dbReference type="ChEBI" id="CHEBI:58095"/>
    </reaction>
    <physiologicalReaction direction="left-to-right" evidence="11">
        <dbReference type="Rhea" id="RHEA:27951"/>
    </physiologicalReaction>
    <physiologicalReaction direction="right-to-left" evidence="11">
        <dbReference type="Rhea" id="RHEA:27952"/>
    </physiologicalReaction>
</comment>
<dbReference type="OMA" id="AWCNGSI"/>
<comment type="catalytic activity">
    <reaction evidence="7">
        <text>L-tryptophan(in) = L-tryptophan(out)</text>
        <dbReference type="Rhea" id="RHEA:70947"/>
        <dbReference type="ChEBI" id="CHEBI:57912"/>
    </reaction>
    <physiologicalReaction direction="left-to-right" evidence="7">
        <dbReference type="Rhea" id="RHEA:70948"/>
    </physiologicalReaction>
    <physiologicalReaction direction="right-to-left" evidence="7">
        <dbReference type="Rhea" id="RHEA:70949"/>
    </physiologicalReaction>
</comment>
<reference evidence="18" key="3">
    <citation type="submission" date="2025-09" db="UniProtKB">
        <authorList>
            <consortium name="Ensembl"/>
        </authorList>
    </citation>
    <scope>IDENTIFICATION</scope>
</reference>
<sequence>PQPEVRAEAHGHGAGFVPPEGGFGWLVVFAATWCNGSIFGIQNSFGILHSTLVEEHDPEDQTSQFKVAWVGALAMGMIFFCSPVVSMFTDHFGCRKTAVGGALLAFIGLLGTSFANSLSLRYFTYGILFGCGSSFAFQPSLVILGHYFRQRLGLANGIVTAGASLFSMALPVLLDNVVESLGLRGAFQILSLFMLVQALLALTFKPLLPAGNQPGTNAQAATGWSRVVGRVRTYFNLRVFRIITYRVWAFGVATAVLGYFVPYIHLINFAKDKFKDTKKEWVLLVCIGASSGVGRLTFGKIGDFPGLKKIYMQVVSFITLGLMSVMIPQCSVFEALVVVCMFLGLCDGCFLTMMAPIVFELVGPMQASQAIGYLLGLMSIPMTAGPPIAGLLHDYFGNYTVAFSLAGVPPMVGGVVLFFVPLIDRRLQRGSAAAASPEETATTTHMLPPSRPEGEPKSCSNGDMLPGYTDVETHI</sequence>
<feature type="transmembrane region" description="Helical" evidence="16">
    <location>
        <begin position="281"/>
        <end position="298"/>
    </location>
</feature>
<accession>H3DHA3</accession>
<evidence type="ECO:0000256" key="2">
    <source>
        <dbReference type="ARBA" id="ARBA00006727"/>
    </source>
</evidence>
<evidence type="ECO:0000256" key="14">
    <source>
        <dbReference type="ARBA" id="ARBA00078724"/>
    </source>
</evidence>
<reference evidence="18" key="2">
    <citation type="submission" date="2025-08" db="UniProtKB">
        <authorList>
            <consortium name="Ensembl"/>
        </authorList>
    </citation>
    <scope>IDENTIFICATION</scope>
</reference>
<dbReference type="FunFam" id="1.20.1250.20:FF:001016">
    <property type="entry name" value="Solute carrier family 16 member 2"/>
    <property type="match status" value="1"/>
</dbReference>
<feature type="transmembrane region" description="Helical" evidence="16">
    <location>
        <begin position="97"/>
        <end position="116"/>
    </location>
</feature>
<feature type="transmembrane region" description="Helical" evidence="16">
    <location>
        <begin position="122"/>
        <end position="145"/>
    </location>
</feature>
<keyword evidence="3" id="KW-1003">Cell membrane</keyword>
<dbReference type="GeneTree" id="ENSGT00940000159450"/>
<name>H3DHA3_TETNG</name>
<comment type="catalytic activity">
    <reaction evidence="10">
        <text>L-thyroxine(out) = L-thyroxine(in)</text>
        <dbReference type="Rhea" id="RHEA:71819"/>
        <dbReference type="ChEBI" id="CHEBI:58448"/>
    </reaction>
    <physiologicalReaction direction="left-to-right" evidence="10">
        <dbReference type="Rhea" id="RHEA:71820"/>
    </physiologicalReaction>
    <physiologicalReaction direction="right-to-left" evidence="10">
        <dbReference type="Rhea" id="RHEA:71821"/>
    </physiologicalReaction>
</comment>
<dbReference type="HOGENOM" id="CLU_001265_59_1_1"/>
<dbReference type="InterPro" id="IPR011701">
    <property type="entry name" value="MFS"/>
</dbReference>
<evidence type="ECO:0000256" key="4">
    <source>
        <dbReference type="ARBA" id="ARBA00022692"/>
    </source>
</evidence>
<evidence type="ECO:0000256" key="6">
    <source>
        <dbReference type="ARBA" id="ARBA00023136"/>
    </source>
</evidence>
<evidence type="ECO:0000256" key="7">
    <source>
        <dbReference type="ARBA" id="ARBA00050278"/>
    </source>
</evidence>
<evidence type="ECO:0000256" key="16">
    <source>
        <dbReference type="SAM" id="Phobius"/>
    </source>
</evidence>
<dbReference type="GO" id="GO:0016323">
    <property type="term" value="C:basolateral plasma membrane"/>
    <property type="evidence" value="ECO:0007669"/>
    <property type="project" value="UniProtKB-SubCell"/>
</dbReference>
<dbReference type="InParanoid" id="H3DHA3"/>
<evidence type="ECO:0000313" key="19">
    <source>
        <dbReference type="Proteomes" id="UP000007303"/>
    </source>
</evidence>
<reference evidence="19" key="1">
    <citation type="journal article" date="2004" name="Nature">
        <title>Genome duplication in the teleost fish Tetraodon nigroviridis reveals the early vertebrate proto-karyotype.</title>
        <authorList>
            <person name="Jaillon O."/>
            <person name="Aury J.-M."/>
            <person name="Brunet F."/>
            <person name="Petit J.-L."/>
            <person name="Stange-Thomann N."/>
            <person name="Mauceli E."/>
            <person name="Bouneau L."/>
            <person name="Fischer C."/>
            <person name="Ozouf-Costaz C."/>
            <person name="Bernot A."/>
            <person name="Nicaud S."/>
            <person name="Jaffe D."/>
            <person name="Fisher S."/>
            <person name="Lutfalla G."/>
            <person name="Dossat C."/>
            <person name="Segurens B."/>
            <person name="Dasilva C."/>
            <person name="Salanoubat M."/>
            <person name="Levy M."/>
            <person name="Boudet N."/>
            <person name="Castellano S."/>
            <person name="Anthouard V."/>
            <person name="Jubin C."/>
            <person name="Castelli V."/>
            <person name="Katinka M."/>
            <person name="Vacherie B."/>
            <person name="Biemont C."/>
            <person name="Skalli Z."/>
            <person name="Cattolico L."/>
            <person name="Poulain J."/>
            <person name="De Berardinis V."/>
            <person name="Cruaud C."/>
            <person name="Duprat S."/>
            <person name="Brottier P."/>
            <person name="Coutanceau J.-P."/>
            <person name="Gouzy J."/>
            <person name="Parra G."/>
            <person name="Lardier G."/>
            <person name="Chapple C."/>
            <person name="McKernan K.J."/>
            <person name="McEwan P."/>
            <person name="Bosak S."/>
            <person name="Kellis M."/>
            <person name="Volff J.-N."/>
            <person name="Guigo R."/>
            <person name="Zody M.C."/>
            <person name="Mesirov J."/>
            <person name="Lindblad-Toh K."/>
            <person name="Birren B."/>
            <person name="Nusbaum C."/>
            <person name="Kahn D."/>
            <person name="Robinson-Rechavi M."/>
            <person name="Laudet V."/>
            <person name="Schachter V."/>
            <person name="Quetier F."/>
            <person name="Saurin W."/>
            <person name="Scarpelli C."/>
            <person name="Wincker P."/>
            <person name="Lander E.S."/>
            <person name="Weissenbach J."/>
            <person name="Roest Crollius H."/>
        </authorList>
    </citation>
    <scope>NUCLEOTIDE SEQUENCE [LARGE SCALE GENOMIC DNA]</scope>
</reference>
<dbReference type="PANTHER" id="PTHR11360">
    <property type="entry name" value="MONOCARBOXYLATE TRANSPORTER"/>
    <property type="match status" value="1"/>
</dbReference>
<comment type="similarity">
    <text evidence="2">Belongs to the major facilitator superfamily. Monocarboxylate porter (TC 2.A.1.13) family.</text>
</comment>
<dbReference type="STRING" id="99883.ENSTNIP00000019897"/>
<keyword evidence="6 16" id="KW-0472">Membrane</keyword>
<feature type="transmembrane region" description="Helical" evidence="16">
    <location>
        <begin position="371"/>
        <end position="393"/>
    </location>
</feature>
<feature type="transmembrane region" description="Helical" evidence="16">
    <location>
        <begin position="67"/>
        <end position="85"/>
    </location>
</feature>
<dbReference type="SUPFAM" id="SSF103473">
    <property type="entry name" value="MFS general substrate transporter"/>
    <property type="match status" value="1"/>
</dbReference>
<evidence type="ECO:0000256" key="13">
    <source>
        <dbReference type="ARBA" id="ARBA00073865"/>
    </source>
</evidence>
<comment type="function">
    <text evidence="12">Sodium- and proton-independent thyroid hormones and aromatic acids transporter. Mediates both uptake and efflux of 3,5,3'-triiodothyronine (T3) and 3,5,3',5'-tetraiodothyronine (T4) with high affinity, suggesting a role in the homeostasis of thyroid hormone levels. Responsible for low affinity bidirectional transport of the aromatic amino acids, such as phenylalanine, tyrosine, tryptophan and L-3,4-dihydroxyphenylalanine (L-dopa). Plays an important role in homeostasis of aromatic amino acids.</text>
</comment>
<dbReference type="Ensembl" id="ENSTNIT00000020127.1">
    <property type="protein sequence ID" value="ENSTNIP00000019897.1"/>
    <property type="gene ID" value="ENSTNIG00000016783.1"/>
</dbReference>
<keyword evidence="19" id="KW-1185">Reference proteome</keyword>
<dbReference type="GO" id="GO:0005302">
    <property type="term" value="F:L-tyrosine transmembrane transporter activity"/>
    <property type="evidence" value="ECO:0007669"/>
    <property type="project" value="UniProtKB-ARBA"/>
</dbReference>
<protein>
    <recommendedName>
        <fullName evidence="13">Monocarboxylate transporter 10</fullName>
    </recommendedName>
    <alternativeName>
        <fullName evidence="14">Solute carrier family 16 member 10</fullName>
    </alternativeName>
</protein>
<comment type="subcellular location">
    <subcellularLocation>
        <location evidence="1">Basolateral cell membrane</location>
        <topology evidence="1">Multi-pass membrane protein</topology>
    </subcellularLocation>
</comment>
<dbReference type="PANTHER" id="PTHR11360:SF123">
    <property type="entry name" value="MONOCARBOXYLATE TRANSPORTER 8"/>
    <property type="match status" value="1"/>
</dbReference>
<keyword evidence="5 16" id="KW-1133">Transmembrane helix</keyword>
<feature type="transmembrane region" description="Helical" evidence="16">
    <location>
        <begin position="310"/>
        <end position="329"/>
    </location>
</feature>
<feature type="domain" description="Major facilitator superfamily (MFS) profile" evidence="17">
    <location>
        <begin position="239"/>
        <end position="475"/>
    </location>
</feature>
<dbReference type="GO" id="GO:0015349">
    <property type="term" value="F:thyroid hormone transmembrane transporter activity"/>
    <property type="evidence" value="ECO:0007669"/>
    <property type="project" value="TreeGrafter"/>
</dbReference>
<evidence type="ECO:0000256" key="8">
    <source>
        <dbReference type="ARBA" id="ARBA00050480"/>
    </source>
</evidence>
<evidence type="ECO:0000256" key="3">
    <source>
        <dbReference type="ARBA" id="ARBA00022475"/>
    </source>
</evidence>
<evidence type="ECO:0000256" key="5">
    <source>
        <dbReference type="ARBA" id="ARBA00022989"/>
    </source>
</evidence>